<organism evidence="2 3">
    <name type="scientific">Saccharolobus caldissimus</name>
    <dbReference type="NCBI Taxonomy" id="1702097"/>
    <lineage>
        <taxon>Archaea</taxon>
        <taxon>Thermoproteota</taxon>
        <taxon>Thermoprotei</taxon>
        <taxon>Sulfolobales</taxon>
        <taxon>Sulfolobaceae</taxon>
        <taxon>Saccharolobus</taxon>
    </lineage>
</organism>
<dbReference type="GeneID" id="68867261"/>
<keyword evidence="3" id="KW-1185">Reference proteome</keyword>
<dbReference type="AlphaFoldDB" id="A0AAQ4CUP5"/>
<accession>A0AAQ4CUP5</accession>
<dbReference type="KEGG" id="scas:SACC_25430"/>
<dbReference type="SUPFAM" id="SSF57667">
    <property type="entry name" value="beta-beta-alpha zinc fingers"/>
    <property type="match status" value="1"/>
</dbReference>
<protein>
    <recommendedName>
        <fullName evidence="1">C2H2-type domain-containing protein</fullName>
    </recommendedName>
</protein>
<dbReference type="Gene3D" id="3.30.160.60">
    <property type="entry name" value="Classic Zinc Finger"/>
    <property type="match status" value="1"/>
</dbReference>
<dbReference type="SMART" id="SM00355">
    <property type="entry name" value="ZnF_C2H2"/>
    <property type="match status" value="2"/>
</dbReference>
<dbReference type="InterPro" id="IPR036236">
    <property type="entry name" value="Znf_C2H2_sf"/>
</dbReference>
<evidence type="ECO:0000259" key="1">
    <source>
        <dbReference type="PROSITE" id="PS50157"/>
    </source>
</evidence>
<proteinExistence type="predicted"/>
<dbReference type="Proteomes" id="UP001319921">
    <property type="component" value="Chromosome"/>
</dbReference>
<dbReference type="InterPro" id="IPR013087">
    <property type="entry name" value="Znf_C2H2_type"/>
</dbReference>
<name>A0AAQ4CUP5_9CREN</name>
<dbReference type="PROSITE" id="PS00028">
    <property type="entry name" value="ZINC_FINGER_C2H2_1"/>
    <property type="match status" value="1"/>
</dbReference>
<dbReference type="EMBL" id="AP025226">
    <property type="protein sequence ID" value="BDB99526.1"/>
    <property type="molecule type" value="Genomic_DNA"/>
</dbReference>
<dbReference type="PROSITE" id="PS50157">
    <property type="entry name" value="ZINC_FINGER_C2H2_2"/>
    <property type="match status" value="1"/>
</dbReference>
<gene>
    <name evidence="2" type="ORF">SACC_25430</name>
</gene>
<feature type="domain" description="C2H2-type" evidence="1">
    <location>
        <begin position="7"/>
        <end position="35"/>
    </location>
</feature>
<evidence type="ECO:0000313" key="3">
    <source>
        <dbReference type="Proteomes" id="UP001319921"/>
    </source>
</evidence>
<sequence length="77" mass="9065">MVKRVLLKCELCGQVFASNSLYYQHKVLQHSDYKPIVKEDGYECPICHEKRKRLEPMLTHMGLQHLINNPIRTEIAQ</sequence>
<reference evidence="2 3" key="1">
    <citation type="journal article" date="2022" name="Microbiol. Resour. Announc.">
        <title>Complete Genome Sequence of the Hyperthermophilic and Acidophilic Archaeon Saccharolobus caldissimus Strain HS-3T.</title>
        <authorList>
            <person name="Sakai H.D."/>
            <person name="Kurosawa N."/>
        </authorList>
    </citation>
    <scope>NUCLEOTIDE SEQUENCE [LARGE SCALE GENOMIC DNA]</scope>
    <source>
        <strain evidence="2 3">JCM32116</strain>
    </source>
</reference>
<dbReference type="Pfam" id="PF00096">
    <property type="entry name" value="zf-C2H2"/>
    <property type="match status" value="1"/>
</dbReference>
<dbReference type="RefSeq" id="WP_229569874.1">
    <property type="nucleotide sequence ID" value="NZ_AP025226.1"/>
</dbReference>
<evidence type="ECO:0000313" key="2">
    <source>
        <dbReference type="EMBL" id="BDB99526.1"/>
    </source>
</evidence>